<evidence type="ECO:0000259" key="12">
    <source>
        <dbReference type="Pfam" id="PF12269"/>
    </source>
</evidence>
<evidence type="ECO:0000256" key="4">
    <source>
        <dbReference type="ARBA" id="ARBA00022833"/>
    </source>
</evidence>
<dbReference type="Pfam" id="PF12269">
    <property type="entry name" value="CpG_bind_C"/>
    <property type="match status" value="1"/>
</dbReference>
<keyword evidence="10" id="KW-0175">Coiled coil</keyword>
<keyword evidence="7" id="KW-0804">Transcription</keyword>
<evidence type="ECO:0000256" key="3">
    <source>
        <dbReference type="ARBA" id="ARBA00022771"/>
    </source>
</evidence>
<evidence type="ECO:0000256" key="2">
    <source>
        <dbReference type="ARBA" id="ARBA00022723"/>
    </source>
</evidence>
<feature type="compositionally biased region" description="Basic and acidic residues" evidence="11">
    <location>
        <begin position="236"/>
        <end position="258"/>
    </location>
</feature>
<keyword evidence="13" id="KW-1185">Reference proteome</keyword>
<keyword evidence="2" id="KW-0479">Metal-binding</keyword>
<evidence type="ECO:0000256" key="11">
    <source>
        <dbReference type="SAM" id="MobiDB-lite"/>
    </source>
</evidence>
<dbReference type="Proteomes" id="UP000887540">
    <property type="component" value="Unplaced"/>
</dbReference>
<comment type="subcellular location">
    <subcellularLocation>
        <location evidence="1">Nucleus</location>
    </subcellularLocation>
</comment>
<keyword evidence="8" id="KW-0539">Nucleus</keyword>
<dbReference type="GO" id="GO:0003677">
    <property type="term" value="F:DNA binding"/>
    <property type="evidence" value="ECO:0007669"/>
    <property type="project" value="UniProtKB-KW"/>
</dbReference>
<dbReference type="GO" id="GO:0048188">
    <property type="term" value="C:Set1C/COMPASS complex"/>
    <property type="evidence" value="ECO:0007669"/>
    <property type="project" value="InterPro"/>
</dbReference>
<evidence type="ECO:0000256" key="8">
    <source>
        <dbReference type="ARBA" id="ARBA00023242"/>
    </source>
</evidence>
<dbReference type="PANTHER" id="PTHR46174">
    <property type="entry name" value="CXXC-TYPE ZINC FINGER PROTEIN 1"/>
    <property type="match status" value="1"/>
</dbReference>
<keyword evidence="5" id="KW-0805">Transcription regulation</keyword>
<dbReference type="AlphaFoldDB" id="A0A914DMB7"/>
<dbReference type="InterPro" id="IPR037869">
    <property type="entry name" value="Spp1/CFP1"/>
</dbReference>
<dbReference type="WBParaSite" id="ACRNAN_scaffold3216.g14134.t1">
    <property type="protein sequence ID" value="ACRNAN_scaffold3216.g14134.t1"/>
    <property type="gene ID" value="ACRNAN_scaffold3216.g14134"/>
</dbReference>
<evidence type="ECO:0000313" key="13">
    <source>
        <dbReference type="Proteomes" id="UP000887540"/>
    </source>
</evidence>
<evidence type="ECO:0000256" key="7">
    <source>
        <dbReference type="ARBA" id="ARBA00023163"/>
    </source>
</evidence>
<evidence type="ECO:0000256" key="10">
    <source>
        <dbReference type="SAM" id="Coils"/>
    </source>
</evidence>
<name>A0A914DMB7_9BILA</name>
<evidence type="ECO:0000256" key="1">
    <source>
        <dbReference type="ARBA" id="ARBA00004123"/>
    </source>
</evidence>
<protein>
    <recommendedName>
        <fullName evidence="9">CXXC-type zinc finger protein 1</fullName>
    </recommendedName>
</protein>
<feature type="coiled-coil region" evidence="10">
    <location>
        <begin position="189"/>
        <end position="216"/>
    </location>
</feature>
<keyword evidence="4" id="KW-0862">Zinc</keyword>
<organism evidence="13 14">
    <name type="scientific">Acrobeloides nanus</name>
    <dbReference type="NCBI Taxonomy" id="290746"/>
    <lineage>
        <taxon>Eukaryota</taxon>
        <taxon>Metazoa</taxon>
        <taxon>Ecdysozoa</taxon>
        <taxon>Nematoda</taxon>
        <taxon>Chromadorea</taxon>
        <taxon>Rhabditida</taxon>
        <taxon>Tylenchina</taxon>
        <taxon>Cephalobomorpha</taxon>
        <taxon>Cephaloboidea</taxon>
        <taxon>Cephalobidae</taxon>
        <taxon>Acrobeloides</taxon>
    </lineage>
</organism>
<sequence>MKAKETLNFTEIVDKEYILGQLEKEILDHERALKSMKDPNVVSDFVDHCKEAHKIEDKWVEAYSDKSIDMPNVHEEKEKVKQILNFRLCYRRQGQTPPRWDKVKNEAEKLPDINANTVIFPALNETKAGKEQGEVKTPMKCLGQKCVKTSRPNSKYCSEACGMELAKLRLKTILSDRVTEHYQNDPAMNEANLRKNQEMVEKANKLKKELEMSKELRVKLNEFINTYATTNEASESENKSVAEESNEKNSQEPADKNGNKNQENDFLVTCGICSKEVLSKNANKHFQYCFIKNEKQSTFGGPFPILGVYKEIYCNVQNKSDKTFCHRLKVMCPDHYIVKEREICAFPNAWQDGSPRTFLDLLENIDEIDDVCMRAQKECELHMGWGQRYLGMIDNEMKKILIQLDEIDENYHYQQYEFETRGDVLSLLLNHNIHANRPPKTEPMDTSEPTNQEYGDFIVYGIKTRSSNQNLLKKSKK</sequence>
<feature type="region of interest" description="Disordered" evidence="11">
    <location>
        <begin position="231"/>
        <end position="260"/>
    </location>
</feature>
<accession>A0A914DMB7</accession>
<proteinExistence type="predicted"/>
<reference evidence="14" key="1">
    <citation type="submission" date="2022-11" db="UniProtKB">
        <authorList>
            <consortium name="WormBaseParasite"/>
        </authorList>
    </citation>
    <scope>IDENTIFICATION</scope>
</reference>
<evidence type="ECO:0000256" key="9">
    <source>
        <dbReference type="ARBA" id="ARBA00023828"/>
    </source>
</evidence>
<evidence type="ECO:0000313" key="14">
    <source>
        <dbReference type="WBParaSite" id="ACRNAN_scaffold3216.g14134.t1"/>
    </source>
</evidence>
<feature type="domain" description="CpG binding protein C-terminal" evidence="12">
    <location>
        <begin position="166"/>
        <end position="428"/>
    </location>
</feature>
<keyword evidence="3" id="KW-0863">Zinc-finger</keyword>
<dbReference type="GO" id="GO:0008270">
    <property type="term" value="F:zinc ion binding"/>
    <property type="evidence" value="ECO:0007669"/>
    <property type="project" value="UniProtKB-KW"/>
</dbReference>
<dbReference type="InterPro" id="IPR022056">
    <property type="entry name" value="CpG-bd_C"/>
</dbReference>
<evidence type="ECO:0000256" key="5">
    <source>
        <dbReference type="ARBA" id="ARBA00023015"/>
    </source>
</evidence>
<dbReference type="GO" id="GO:0045893">
    <property type="term" value="P:positive regulation of DNA-templated transcription"/>
    <property type="evidence" value="ECO:0007669"/>
    <property type="project" value="TreeGrafter"/>
</dbReference>
<keyword evidence="6" id="KW-0238">DNA-binding</keyword>
<evidence type="ECO:0000256" key="6">
    <source>
        <dbReference type="ARBA" id="ARBA00023125"/>
    </source>
</evidence>
<dbReference type="PANTHER" id="PTHR46174:SF1">
    <property type="entry name" value="CXXC-TYPE ZINC FINGER PROTEIN 1"/>
    <property type="match status" value="1"/>
</dbReference>